<dbReference type="PROSITE" id="PS00615">
    <property type="entry name" value="C_TYPE_LECTIN_1"/>
    <property type="match status" value="1"/>
</dbReference>
<dbReference type="SUPFAM" id="SSF56436">
    <property type="entry name" value="C-type lectin-like"/>
    <property type="match status" value="2"/>
</dbReference>
<dbReference type="InterPro" id="IPR018378">
    <property type="entry name" value="C-type_lectin_CS"/>
</dbReference>
<keyword evidence="2" id="KW-0732">Signal</keyword>
<feature type="domain" description="C-type lectin" evidence="3">
    <location>
        <begin position="178"/>
        <end position="307"/>
    </location>
</feature>
<reference evidence="4" key="1">
    <citation type="submission" date="2021-12" db="EMBL/GenBank/DDBJ databases">
        <authorList>
            <person name="King R."/>
        </authorList>
    </citation>
    <scope>NUCLEOTIDE SEQUENCE</scope>
</reference>
<name>A0ABN8AUP7_CHISP</name>
<gene>
    <name evidence="4" type="ORF">CHILSU_LOCUS1192</name>
</gene>
<keyword evidence="1" id="KW-1015">Disulfide bond</keyword>
<feature type="chain" id="PRO_5046964923" description="C-type lectin domain-containing protein" evidence="2">
    <location>
        <begin position="20"/>
        <end position="317"/>
    </location>
</feature>
<dbReference type="InterPro" id="IPR050111">
    <property type="entry name" value="C-type_lectin/snaclec_domain"/>
</dbReference>
<accession>A0ABN8AUP7</accession>
<dbReference type="Proteomes" id="UP001153292">
    <property type="component" value="Chromosome 10"/>
</dbReference>
<dbReference type="CDD" id="cd00037">
    <property type="entry name" value="CLECT"/>
    <property type="match status" value="2"/>
</dbReference>
<dbReference type="InterPro" id="IPR016187">
    <property type="entry name" value="CTDL_fold"/>
</dbReference>
<organism evidence="4 5">
    <name type="scientific">Chilo suppressalis</name>
    <name type="common">Asiatic rice borer moth</name>
    <dbReference type="NCBI Taxonomy" id="168631"/>
    <lineage>
        <taxon>Eukaryota</taxon>
        <taxon>Metazoa</taxon>
        <taxon>Ecdysozoa</taxon>
        <taxon>Arthropoda</taxon>
        <taxon>Hexapoda</taxon>
        <taxon>Insecta</taxon>
        <taxon>Pterygota</taxon>
        <taxon>Neoptera</taxon>
        <taxon>Endopterygota</taxon>
        <taxon>Lepidoptera</taxon>
        <taxon>Glossata</taxon>
        <taxon>Ditrysia</taxon>
        <taxon>Pyraloidea</taxon>
        <taxon>Crambidae</taxon>
        <taxon>Crambinae</taxon>
        <taxon>Chilo</taxon>
    </lineage>
</organism>
<dbReference type="SMART" id="SM00034">
    <property type="entry name" value="CLECT"/>
    <property type="match status" value="2"/>
</dbReference>
<dbReference type="InterPro" id="IPR016186">
    <property type="entry name" value="C-type_lectin-like/link_sf"/>
</dbReference>
<dbReference type="PROSITE" id="PS50041">
    <property type="entry name" value="C_TYPE_LECTIN_2"/>
    <property type="match status" value="2"/>
</dbReference>
<evidence type="ECO:0000313" key="4">
    <source>
        <dbReference type="EMBL" id="CAH0398083.1"/>
    </source>
</evidence>
<evidence type="ECO:0000256" key="1">
    <source>
        <dbReference type="ARBA" id="ARBA00023157"/>
    </source>
</evidence>
<feature type="signal peptide" evidence="2">
    <location>
        <begin position="1"/>
        <end position="19"/>
    </location>
</feature>
<feature type="domain" description="C-type lectin" evidence="3">
    <location>
        <begin position="42"/>
        <end position="153"/>
    </location>
</feature>
<dbReference type="EMBL" id="OU963903">
    <property type="protein sequence ID" value="CAH0398083.1"/>
    <property type="molecule type" value="Genomic_DNA"/>
</dbReference>
<evidence type="ECO:0000313" key="5">
    <source>
        <dbReference type="Proteomes" id="UP001153292"/>
    </source>
</evidence>
<dbReference type="Gene3D" id="3.10.100.10">
    <property type="entry name" value="Mannose-Binding Protein A, subunit A"/>
    <property type="match status" value="2"/>
</dbReference>
<evidence type="ECO:0000259" key="3">
    <source>
        <dbReference type="PROSITE" id="PS50041"/>
    </source>
</evidence>
<keyword evidence="5" id="KW-1185">Reference proteome</keyword>
<dbReference type="PANTHER" id="PTHR22803">
    <property type="entry name" value="MANNOSE, PHOSPHOLIPASE, LECTIN RECEPTOR RELATED"/>
    <property type="match status" value="1"/>
</dbReference>
<protein>
    <recommendedName>
        <fullName evidence="3">C-type lectin domain-containing protein</fullName>
    </recommendedName>
</protein>
<evidence type="ECO:0000256" key="2">
    <source>
        <dbReference type="SAM" id="SignalP"/>
    </source>
</evidence>
<dbReference type="Pfam" id="PF00059">
    <property type="entry name" value="Lectin_C"/>
    <property type="match status" value="2"/>
</dbReference>
<sequence>MGHLSIGRIVSVFCVWACAVNIKVYSQYRQDYTYYPETRAWFKIHKVPTDWNEARLKCYFEGGNLASPINDRVYAVMRSLMLVQSGPVFTGVHMMDTAGDYYSIEGIALDQMPIQWAKGEPNNLNNTERSLAILPDGTFADVKSSNILPYICYKPKTGNESISSDCGTNAKGYELDPVSNSCYKYHGDCVVWHRAHMVCSAEGGHLVILNNDREAQLMFDRYSKRPVNCNGDDASSSHRFYYIGFHNIDVDRAYWFTLDGRRIEEAGYSNWAAGEPSGNHERCGTLLRDNSGLNDISCDEWLPFICEITNPKTAFNP</sequence>
<dbReference type="InterPro" id="IPR001304">
    <property type="entry name" value="C-type_lectin-like"/>
</dbReference>
<proteinExistence type="predicted"/>